<dbReference type="AlphaFoldDB" id="A0AAF0CBB3"/>
<dbReference type="InterPro" id="IPR010982">
    <property type="entry name" value="Lambda_DNA-bd_dom_sf"/>
</dbReference>
<dbReference type="InterPro" id="IPR037682">
    <property type="entry name" value="TonB_C"/>
</dbReference>
<dbReference type="GO" id="GO:0003677">
    <property type="term" value="F:DNA binding"/>
    <property type="evidence" value="ECO:0007669"/>
    <property type="project" value="InterPro"/>
</dbReference>
<feature type="domain" description="TonB C-terminal" evidence="6">
    <location>
        <begin position="210"/>
        <end position="260"/>
    </location>
</feature>
<reference evidence="7" key="1">
    <citation type="submission" date="2023-02" db="EMBL/GenBank/DDBJ databases">
        <title>Genome sequence of Hyphococcus flavus.</title>
        <authorList>
            <person name="Rong J.-C."/>
            <person name="Zhao Q."/>
            <person name="Yi M."/>
            <person name="Wu J.-Y."/>
        </authorList>
    </citation>
    <scope>NUCLEOTIDE SEQUENCE</scope>
    <source>
        <strain evidence="7">MCCC 1K03223</strain>
    </source>
</reference>
<organism evidence="7 8">
    <name type="scientific">Hyphococcus flavus</name>
    <dbReference type="NCBI Taxonomy" id="1866326"/>
    <lineage>
        <taxon>Bacteria</taxon>
        <taxon>Pseudomonadati</taxon>
        <taxon>Pseudomonadota</taxon>
        <taxon>Alphaproteobacteria</taxon>
        <taxon>Parvularculales</taxon>
        <taxon>Parvularculaceae</taxon>
        <taxon>Hyphococcus</taxon>
    </lineage>
</organism>
<dbReference type="EMBL" id="CP118166">
    <property type="protein sequence ID" value="WDI30505.1"/>
    <property type="molecule type" value="Genomic_DNA"/>
</dbReference>
<evidence type="ECO:0000256" key="4">
    <source>
        <dbReference type="ARBA" id="ARBA00023136"/>
    </source>
</evidence>
<dbReference type="Gene3D" id="3.30.1150.10">
    <property type="match status" value="1"/>
</dbReference>
<evidence type="ECO:0000256" key="3">
    <source>
        <dbReference type="ARBA" id="ARBA00022989"/>
    </source>
</evidence>
<dbReference type="InterPro" id="IPR006260">
    <property type="entry name" value="TonB/TolA_C"/>
</dbReference>
<dbReference type="Pfam" id="PF03544">
    <property type="entry name" value="TonB_C"/>
    <property type="match status" value="1"/>
</dbReference>
<evidence type="ECO:0000256" key="2">
    <source>
        <dbReference type="ARBA" id="ARBA00022692"/>
    </source>
</evidence>
<proteinExistence type="predicted"/>
<dbReference type="KEGG" id="hfl:PUV54_11105"/>
<keyword evidence="4" id="KW-0472">Membrane</keyword>
<dbReference type="GO" id="GO:0016020">
    <property type="term" value="C:membrane"/>
    <property type="evidence" value="ECO:0007669"/>
    <property type="project" value="UniProtKB-SubCell"/>
</dbReference>
<name>A0AAF0CBB3_9PROT</name>
<keyword evidence="8" id="KW-1185">Reference proteome</keyword>
<evidence type="ECO:0000259" key="6">
    <source>
        <dbReference type="Pfam" id="PF03544"/>
    </source>
</evidence>
<sequence>MNASGSAEIVDMADARARKGTDAALGEVEHVGLFLSLTREGRGISLKDAATRMHIKEAHLAAIEEVDAKSLPPRAYALGFVKTYAEFLDLDARMIVEQFKFDAGYDAPQPIETEKFRAAEEAAESEPGEMTLPVFIAILAFIVWSAWQITTSGTVTPHDNGAPVEEPQAVTQSTPVPERPAGDIVEARIVDRIDPVYPHSCTMNAQPIETVTVTFTVTAGGRIAGERVANSTNACFDDAALNALRRWRFEPRTVDGAPRPAYDRTHVFSFQRP</sequence>
<dbReference type="Proteomes" id="UP001214043">
    <property type="component" value="Chromosome"/>
</dbReference>
<dbReference type="Pfam" id="PF13413">
    <property type="entry name" value="HTH_25"/>
    <property type="match status" value="1"/>
</dbReference>
<accession>A0AAF0CBB3</accession>
<feature type="region of interest" description="Disordered" evidence="5">
    <location>
        <begin position="157"/>
        <end position="178"/>
    </location>
</feature>
<dbReference type="Gene3D" id="1.10.260.40">
    <property type="entry name" value="lambda repressor-like DNA-binding domains"/>
    <property type="match status" value="1"/>
</dbReference>
<keyword evidence="2" id="KW-0812">Transmembrane</keyword>
<evidence type="ECO:0000313" key="8">
    <source>
        <dbReference type="Proteomes" id="UP001214043"/>
    </source>
</evidence>
<dbReference type="InterPro" id="IPR050400">
    <property type="entry name" value="Bact_Cytoskel_RodZ"/>
</dbReference>
<protein>
    <submittedName>
        <fullName evidence="7">TonB family protein</fullName>
    </submittedName>
</protein>
<dbReference type="NCBIfam" id="TIGR01352">
    <property type="entry name" value="tonB_Cterm"/>
    <property type="match status" value="1"/>
</dbReference>
<keyword evidence="3" id="KW-1133">Transmembrane helix</keyword>
<gene>
    <name evidence="7" type="ORF">PUV54_11105</name>
</gene>
<dbReference type="RefSeq" id="WP_274492307.1">
    <property type="nucleotide sequence ID" value="NZ_CP118166.1"/>
</dbReference>
<dbReference type="PANTHER" id="PTHR34475">
    <property type="match status" value="1"/>
</dbReference>
<comment type="subcellular location">
    <subcellularLocation>
        <location evidence="1">Membrane</location>
        <topology evidence="1">Single-pass membrane protein</topology>
    </subcellularLocation>
</comment>
<dbReference type="GO" id="GO:0055085">
    <property type="term" value="P:transmembrane transport"/>
    <property type="evidence" value="ECO:0007669"/>
    <property type="project" value="InterPro"/>
</dbReference>
<evidence type="ECO:0000256" key="1">
    <source>
        <dbReference type="ARBA" id="ARBA00004167"/>
    </source>
</evidence>
<evidence type="ECO:0000256" key="5">
    <source>
        <dbReference type="SAM" id="MobiDB-lite"/>
    </source>
</evidence>
<evidence type="ECO:0000313" key="7">
    <source>
        <dbReference type="EMBL" id="WDI30505.1"/>
    </source>
</evidence>
<dbReference type="PANTHER" id="PTHR34475:SF1">
    <property type="entry name" value="CYTOSKELETON PROTEIN RODZ"/>
    <property type="match status" value="1"/>
</dbReference>
<dbReference type="SUPFAM" id="SSF74653">
    <property type="entry name" value="TolA/TonB C-terminal domain"/>
    <property type="match status" value="1"/>
</dbReference>